<evidence type="ECO:0000256" key="6">
    <source>
        <dbReference type="RuleBase" id="RU363132"/>
    </source>
</evidence>
<dbReference type="PANTHER" id="PTHR10994">
    <property type="entry name" value="RETICULON"/>
    <property type="match status" value="1"/>
</dbReference>
<keyword evidence="2 6" id="KW-0812">Transmembrane</keyword>
<feature type="domain" description="Reticulon" evidence="7">
    <location>
        <begin position="35"/>
        <end position="222"/>
    </location>
</feature>
<feature type="transmembrane region" description="Helical" evidence="6">
    <location>
        <begin position="44"/>
        <end position="61"/>
    </location>
</feature>
<evidence type="ECO:0000313" key="9">
    <source>
        <dbReference type="Proteomes" id="UP001367508"/>
    </source>
</evidence>
<feature type="transmembrane region" description="Helical" evidence="6">
    <location>
        <begin position="67"/>
        <end position="86"/>
    </location>
</feature>
<organism evidence="8 9">
    <name type="scientific">Canavalia gladiata</name>
    <name type="common">Sword bean</name>
    <name type="synonym">Dolichos gladiatus</name>
    <dbReference type="NCBI Taxonomy" id="3824"/>
    <lineage>
        <taxon>Eukaryota</taxon>
        <taxon>Viridiplantae</taxon>
        <taxon>Streptophyta</taxon>
        <taxon>Embryophyta</taxon>
        <taxon>Tracheophyta</taxon>
        <taxon>Spermatophyta</taxon>
        <taxon>Magnoliopsida</taxon>
        <taxon>eudicotyledons</taxon>
        <taxon>Gunneridae</taxon>
        <taxon>Pentapetalae</taxon>
        <taxon>rosids</taxon>
        <taxon>fabids</taxon>
        <taxon>Fabales</taxon>
        <taxon>Fabaceae</taxon>
        <taxon>Papilionoideae</taxon>
        <taxon>50 kb inversion clade</taxon>
        <taxon>NPAAA clade</taxon>
        <taxon>indigoferoid/millettioid clade</taxon>
        <taxon>Phaseoleae</taxon>
        <taxon>Canavalia</taxon>
    </lineage>
</organism>
<dbReference type="InterPro" id="IPR045064">
    <property type="entry name" value="Reticulon-like"/>
</dbReference>
<dbReference type="Pfam" id="PF02453">
    <property type="entry name" value="Reticulon"/>
    <property type="match status" value="1"/>
</dbReference>
<dbReference type="GO" id="GO:0009617">
    <property type="term" value="P:response to bacterium"/>
    <property type="evidence" value="ECO:0007669"/>
    <property type="project" value="InterPro"/>
</dbReference>
<comment type="subcellular location">
    <subcellularLocation>
        <location evidence="1 6">Endoplasmic reticulum membrane</location>
        <topology evidence="1 6">Multi-pass membrane protein</topology>
    </subcellularLocation>
</comment>
<feature type="transmembrane region" description="Helical" evidence="6">
    <location>
        <begin position="157"/>
        <end position="178"/>
    </location>
</feature>
<dbReference type="AlphaFoldDB" id="A0AAN9MWG8"/>
<proteinExistence type="predicted"/>
<keyword evidence="4 6" id="KW-1133">Transmembrane helix</keyword>
<dbReference type="Proteomes" id="UP001367508">
    <property type="component" value="Unassembled WGS sequence"/>
</dbReference>
<keyword evidence="3 6" id="KW-0256">Endoplasmic reticulum</keyword>
<evidence type="ECO:0000259" key="7">
    <source>
        <dbReference type="PROSITE" id="PS50845"/>
    </source>
</evidence>
<dbReference type="GO" id="GO:0005789">
    <property type="term" value="C:endoplasmic reticulum membrane"/>
    <property type="evidence" value="ECO:0007669"/>
    <property type="project" value="UniProtKB-SubCell"/>
</dbReference>
<gene>
    <name evidence="8" type="ORF">VNO77_01457</name>
</gene>
<evidence type="ECO:0000256" key="3">
    <source>
        <dbReference type="ARBA" id="ARBA00022824"/>
    </source>
</evidence>
<protein>
    <recommendedName>
        <fullName evidence="6">Reticulon-like protein</fullName>
    </recommendedName>
</protein>
<evidence type="ECO:0000256" key="4">
    <source>
        <dbReference type="ARBA" id="ARBA00022989"/>
    </source>
</evidence>
<accession>A0AAN9MWG8</accession>
<keyword evidence="5 6" id="KW-0472">Membrane</keyword>
<dbReference type="PANTHER" id="PTHR10994:SF85">
    <property type="entry name" value="RETICULON-LIKE PROTEIN B9"/>
    <property type="match status" value="1"/>
</dbReference>
<name>A0AAN9MWG8_CANGL</name>
<keyword evidence="9" id="KW-1185">Reference proteome</keyword>
<evidence type="ECO:0000256" key="5">
    <source>
        <dbReference type="ARBA" id="ARBA00023136"/>
    </source>
</evidence>
<reference evidence="8 9" key="1">
    <citation type="submission" date="2024-01" db="EMBL/GenBank/DDBJ databases">
        <title>The genomes of 5 underutilized Papilionoideae crops provide insights into root nodulation and disease resistanc.</title>
        <authorList>
            <person name="Jiang F."/>
        </authorList>
    </citation>
    <scope>NUCLEOTIDE SEQUENCE [LARGE SCALE GENOMIC DNA]</scope>
    <source>
        <strain evidence="8">LVBAO_FW01</strain>
        <tissue evidence="8">Leaves</tissue>
    </source>
</reference>
<feature type="transmembrane region" description="Helical" evidence="6">
    <location>
        <begin position="129"/>
        <end position="151"/>
    </location>
</feature>
<sequence>MAHNTSSDSDDAIDKTVKIFPYEKPVHQILGGGKVADILLWRDRNVSIAFLLGMTTIWFLFEVIEYNLVTFLCHIFIATMLILYIWSMVANILKWNGPQILETYLQDYSYFLHLATIFHIRSNQILRTLLHISYGIDLSHFLLIIFSLYIFSVIGTYFSFVNLLYIGFICIQTLPIVYDRYKEELNNLAGHIIMDLRKKYRRIKKKYINKIPRGPVKDKKIT</sequence>
<evidence type="ECO:0000313" key="8">
    <source>
        <dbReference type="EMBL" id="KAK7359497.1"/>
    </source>
</evidence>
<evidence type="ECO:0000256" key="1">
    <source>
        <dbReference type="ARBA" id="ARBA00004477"/>
    </source>
</evidence>
<dbReference type="EMBL" id="JAYMYQ010000001">
    <property type="protein sequence ID" value="KAK7359497.1"/>
    <property type="molecule type" value="Genomic_DNA"/>
</dbReference>
<dbReference type="InterPro" id="IPR003388">
    <property type="entry name" value="Reticulon"/>
</dbReference>
<comment type="caution">
    <text evidence="8">The sequence shown here is derived from an EMBL/GenBank/DDBJ whole genome shotgun (WGS) entry which is preliminary data.</text>
</comment>
<evidence type="ECO:0000256" key="2">
    <source>
        <dbReference type="ARBA" id="ARBA00022692"/>
    </source>
</evidence>
<dbReference type="PROSITE" id="PS50845">
    <property type="entry name" value="RETICULON"/>
    <property type="match status" value="1"/>
</dbReference>